<evidence type="ECO:0000313" key="3">
    <source>
        <dbReference type="RefSeq" id="XP_030388394.1"/>
    </source>
</evidence>
<name>A0A6J2UJI9_DROLE</name>
<dbReference type="RefSeq" id="XP_030388394.1">
    <property type="nucleotide sequence ID" value="XM_030532534.1"/>
</dbReference>
<reference evidence="3" key="1">
    <citation type="submission" date="2025-08" db="UniProtKB">
        <authorList>
            <consortium name="RefSeq"/>
        </authorList>
    </citation>
    <scope>IDENTIFICATION</scope>
    <source>
        <strain evidence="3">11010-0011.00</strain>
        <tissue evidence="3">Whole body</tissue>
    </source>
</reference>
<accession>A0A6J2UJI9</accession>
<keyword evidence="2" id="KW-1185">Reference proteome</keyword>
<sequence length="326" mass="39667">MDPTEFLERTNNRNLKCQIGGMVEKRMREYTEDLDRRRMMLSQQLQMEALQWDEELALWLQAKAEEAEKQRHEWILLERMKREQAEVELLKLKQQQREIENSEAHRHRETKEILLETKYAQLQQIEERKALRRKEAQVQQLWHEVWQRLDATREQQAQYEQNLRHILEGNTQWENERREEEQRAQRAEETLTEQHEYAQAMELAAEVEAKRKEEALIKARNKRLQQFSDLQKQIEQNQQLAQKEAERSKSENLGYNMREDMQIYEDLQQKIYARAHNRDWHQSYLQHTAEERATERLKTLQLEKAYQGTGCVLSQKKKQPYGKEVR</sequence>
<protein>
    <submittedName>
        <fullName evidence="3">Vicilin-like seed storage protein At2g18540</fullName>
    </submittedName>
</protein>
<proteinExistence type="predicted"/>
<dbReference type="Proteomes" id="UP000504634">
    <property type="component" value="Unplaced"/>
</dbReference>
<organism evidence="2 3">
    <name type="scientific">Drosophila lebanonensis</name>
    <name type="common">Fruit fly</name>
    <name type="synonym">Scaptodrosophila lebanonensis</name>
    <dbReference type="NCBI Taxonomy" id="7225"/>
    <lineage>
        <taxon>Eukaryota</taxon>
        <taxon>Metazoa</taxon>
        <taxon>Ecdysozoa</taxon>
        <taxon>Arthropoda</taxon>
        <taxon>Hexapoda</taxon>
        <taxon>Insecta</taxon>
        <taxon>Pterygota</taxon>
        <taxon>Neoptera</taxon>
        <taxon>Endopterygota</taxon>
        <taxon>Diptera</taxon>
        <taxon>Brachycera</taxon>
        <taxon>Muscomorpha</taxon>
        <taxon>Ephydroidea</taxon>
        <taxon>Drosophilidae</taxon>
        <taxon>Scaptodrosophila</taxon>
    </lineage>
</organism>
<dbReference type="GeneID" id="115634676"/>
<keyword evidence="1" id="KW-0175">Coiled coil</keyword>
<evidence type="ECO:0000313" key="2">
    <source>
        <dbReference type="Proteomes" id="UP000504634"/>
    </source>
</evidence>
<dbReference type="OrthoDB" id="7866327at2759"/>
<evidence type="ECO:0000256" key="1">
    <source>
        <dbReference type="SAM" id="Coils"/>
    </source>
</evidence>
<dbReference type="AlphaFoldDB" id="A0A6J2UJI9"/>
<feature type="coiled-coil region" evidence="1">
    <location>
        <begin position="77"/>
        <end position="112"/>
    </location>
</feature>
<gene>
    <name evidence="3" type="primary">LOC115634676</name>
</gene>